<sequence length="238" mass="26352">MIFDLDFLHPALEADFAAQFDNGLAHLFNHADQPESADVRVAHVEDFFGRAGLDELLQHLAAKMHGVLDLAVELAVREGTGTAFAELHVGFRVEHAVTPEVPDILGALAHGTPALQHQRPETGLGKNQGGENAGRTEPDHHRPVLRDNRRLGHEAIGGVRRRFDLRIVPESGQNPGLVDEGDIQRIDQQDRTGLARIHAALEDGKFDQVGFGDSQFLQQRSPDFARLMRERQFDFCDA</sequence>
<name>A0A1J5QZ38_9ZZZZ</name>
<feature type="compositionally biased region" description="Basic and acidic residues" evidence="1">
    <location>
        <begin position="134"/>
        <end position="143"/>
    </location>
</feature>
<feature type="region of interest" description="Disordered" evidence="1">
    <location>
        <begin position="114"/>
        <end position="143"/>
    </location>
</feature>
<accession>A0A1J5QZ38</accession>
<evidence type="ECO:0000256" key="1">
    <source>
        <dbReference type="SAM" id="MobiDB-lite"/>
    </source>
</evidence>
<dbReference type="EMBL" id="MLJW01000774">
    <property type="protein sequence ID" value="OIQ82723.1"/>
    <property type="molecule type" value="Genomic_DNA"/>
</dbReference>
<organism evidence="2">
    <name type="scientific">mine drainage metagenome</name>
    <dbReference type="NCBI Taxonomy" id="410659"/>
    <lineage>
        <taxon>unclassified sequences</taxon>
        <taxon>metagenomes</taxon>
        <taxon>ecological metagenomes</taxon>
    </lineage>
</organism>
<evidence type="ECO:0000313" key="2">
    <source>
        <dbReference type="EMBL" id="OIQ82723.1"/>
    </source>
</evidence>
<protein>
    <submittedName>
        <fullName evidence="2">Uncharacterized protein</fullName>
    </submittedName>
</protein>
<dbReference type="AlphaFoldDB" id="A0A1J5QZ38"/>
<proteinExistence type="predicted"/>
<reference evidence="2" key="1">
    <citation type="submission" date="2016-10" db="EMBL/GenBank/DDBJ databases">
        <title>Sequence of Gallionella enrichment culture.</title>
        <authorList>
            <person name="Poehlein A."/>
            <person name="Muehling M."/>
            <person name="Daniel R."/>
        </authorList>
    </citation>
    <scope>NUCLEOTIDE SEQUENCE</scope>
</reference>
<gene>
    <name evidence="2" type="ORF">GALL_354960</name>
</gene>
<comment type="caution">
    <text evidence="2">The sequence shown here is derived from an EMBL/GenBank/DDBJ whole genome shotgun (WGS) entry which is preliminary data.</text>
</comment>